<feature type="compositionally biased region" description="Low complexity" evidence="4">
    <location>
        <begin position="168"/>
        <end position="187"/>
    </location>
</feature>
<evidence type="ECO:0000256" key="4">
    <source>
        <dbReference type="SAM" id="MobiDB-lite"/>
    </source>
</evidence>
<name>A0A061BM46_RHOTO</name>
<organism evidence="5">
    <name type="scientific">Rhodotorula toruloides</name>
    <name type="common">Yeast</name>
    <name type="synonym">Rhodosporidium toruloides</name>
    <dbReference type="NCBI Taxonomy" id="5286"/>
    <lineage>
        <taxon>Eukaryota</taxon>
        <taxon>Fungi</taxon>
        <taxon>Dikarya</taxon>
        <taxon>Basidiomycota</taxon>
        <taxon>Pucciniomycotina</taxon>
        <taxon>Microbotryomycetes</taxon>
        <taxon>Sporidiobolales</taxon>
        <taxon>Sporidiobolaceae</taxon>
        <taxon>Rhodotorula</taxon>
    </lineage>
</organism>
<dbReference type="InterPro" id="IPR017907">
    <property type="entry name" value="Znf_RING_CS"/>
</dbReference>
<feature type="compositionally biased region" description="Acidic residues" evidence="4">
    <location>
        <begin position="543"/>
        <end position="561"/>
    </location>
</feature>
<feature type="compositionally biased region" description="Acidic residues" evidence="4">
    <location>
        <begin position="225"/>
        <end position="234"/>
    </location>
</feature>
<proteinExistence type="predicted"/>
<dbReference type="AlphaFoldDB" id="A0A061BM46"/>
<evidence type="ECO:0000256" key="2">
    <source>
        <dbReference type="ARBA" id="ARBA00022771"/>
    </source>
</evidence>
<protein>
    <submittedName>
        <fullName evidence="5">RHTO0S22e01816g1_1</fullName>
    </submittedName>
</protein>
<feature type="compositionally biased region" description="Basic residues" evidence="4">
    <location>
        <begin position="574"/>
        <end position="586"/>
    </location>
</feature>
<gene>
    <name evidence="5" type="ORF">RHTO0S_22e01816g</name>
</gene>
<feature type="compositionally biased region" description="Low complexity" evidence="4">
    <location>
        <begin position="82"/>
        <end position="127"/>
    </location>
</feature>
<evidence type="ECO:0000256" key="3">
    <source>
        <dbReference type="ARBA" id="ARBA00022833"/>
    </source>
</evidence>
<keyword evidence="2" id="KW-0863">Zinc-finger</keyword>
<dbReference type="GO" id="GO:0008270">
    <property type="term" value="F:zinc ion binding"/>
    <property type="evidence" value="ECO:0007669"/>
    <property type="project" value="UniProtKB-KW"/>
</dbReference>
<feature type="region of interest" description="Disordered" evidence="4">
    <location>
        <begin position="434"/>
        <end position="463"/>
    </location>
</feature>
<feature type="region of interest" description="Disordered" evidence="4">
    <location>
        <begin position="68"/>
        <end position="292"/>
    </location>
</feature>
<evidence type="ECO:0000313" key="5">
    <source>
        <dbReference type="EMBL" id="CDR49039.1"/>
    </source>
</evidence>
<dbReference type="PROSITE" id="PS00518">
    <property type="entry name" value="ZF_RING_1"/>
    <property type="match status" value="1"/>
</dbReference>
<feature type="region of interest" description="Disordered" evidence="4">
    <location>
        <begin position="1"/>
        <end position="51"/>
    </location>
</feature>
<feature type="compositionally biased region" description="Polar residues" evidence="4">
    <location>
        <begin position="1"/>
        <end position="24"/>
    </location>
</feature>
<dbReference type="OrthoDB" id="2507647at2759"/>
<keyword evidence="3" id="KW-0862">Zinc</keyword>
<dbReference type="CDD" id="cd16449">
    <property type="entry name" value="RING-HC"/>
    <property type="match status" value="1"/>
</dbReference>
<feature type="compositionally biased region" description="Basic and acidic residues" evidence="4">
    <location>
        <begin position="434"/>
        <end position="443"/>
    </location>
</feature>
<feature type="region of interest" description="Disordered" evidence="4">
    <location>
        <begin position="518"/>
        <end position="642"/>
    </location>
</feature>
<sequence length="642" mass="65890">MPVLAQSASSSTPDSRPKPSTSTARRLPSASPASPADPPPPAADAANPTPSYLASFGNYIAPFLRRRTSSSSYMPSPPPAADQPAAGPSNASTTANAAASTSRAEASTSTAANGAAASARAASGLRAVGTPASDHDVIDLTTSSPPRRHRHLVPAVRASGLAFPGVPGPSNAGASTSAAGAAAGPSNAPRPPRRARRSVVFVSDGDDTDDADYRPRNQPQRTAADTDDDSDIEIVSERAAEPFPRIHSPPPYIVPPNATATTSVAGRGRGPQLRRSTRVAQPANHADADDADASAARRLAAEYAAEGGVPGDYLAAQARAMDQARAGPAPGLAGRGFGGIFSPALGGGVGAGGARHDPFAGIMDRQGLLALLGGGLGGFWGGGHFGHFGAAALYGQPAAQINGGWGGAAKVRAASKKYGVRMSHPRPVEKGFSRDIIEPRDPDTAEPPAKRVKGKGKAKAPPEEMQPVCASCLDPLLLGGEGDKKVFALRCGHVVCAKCLGEAKARCQEIREREKGGWVMDVDESDGGAGKGKGRAREPLLLSDDDDDDLYGDADDDDFYLSDEMPPARSSKSSSKRSSKKDKGKGKATAASSSKLKGKGKSRADETGVEELWTTCPVSTCDGNGTDLLATEGWSRPYELFA</sequence>
<keyword evidence="1" id="KW-0479">Metal-binding</keyword>
<dbReference type="EMBL" id="LK052957">
    <property type="protein sequence ID" value="CDR49039.1"/>
    <property type="molecule type" value="Genomic_DNA"/>
</dbReference>
<reference evidence="5" key="1">
    <citation type="journal article" date="2014" name="Genome Announc.">
        <title>Draft genome sequence of Rhodosporidium toruloides CECT1137, an oleaginous yeast of biotechnological interest.</title>
        <authorList>
            <person name="Morin N."/>
            <person name="Calcas X."/>
            <person name="Devillers H."/>
            <person name="Durrens P."/>
            <person name="Sherman D.J."/>
            <person name="Nicaud J.-M."/>
            <person name="Neuveglise C."/>
        </authorList>
    </citation>
    <scope>NUCLEOTIDE SEQUENCE</scope>
    <source>
        <strain evidence="5">CECT1137</strain>
    </source>
</reference>
<evidence type="ECO:0000256" key="1">
    <source>
        <dbReference type="ARBA" id="ARBA00022723"/>
    </source>
</evidence>
<accession>A0A061BM46</accession>